<dbReference type="GO" id="GO:0003677">
    <property type="term" value="F:DNA binding"/>
    <property type="evidence" value="ECO:0007669"/>
    <property type="project" value="InterPro"/>
</dbReference>
<gene>
    <name evidence="3" type="ORF">NW766_005844</name>
</gene>
<dbReference type="SMART" id="SM00906">
    <property type="entry name" value="Fungal_trans"/>
    <property type="match status" value="1"/>
</dbReference>
<dbReference type="GO" id="GO:0008270">
    <property type="term" value="F:zinc ion binding"/>
    <property type="evidence" value="ECO:0007669"/>
    <property type="project" value="InterPro"/>
</dbReference>
<dbReference type="InterPro" id="IPR050987">
    <property type="entry name" value="AtrR-like"/>
</dbReference>
<dbReference type="Proteomes" id="UP001152130">
    <property type="component" value="Unassembled WGS sequence"/>
</dbReference>
<evidence type="ECO:0000256" key="1">
    <source>
        <dbReference type="ARBA" id="ARBA00023242"/>
    </source>
</evidence>
<dbReference type="Pfam" id="PF04082">
    <property type="entry name" value="Fungal_trans"/>
    <property type="match status" value="1"/>
</dbReference>
<dbReference type="EMBL" id="JAPDHF010000007">
    <property type="protein sequence ID" value="KAJ4015500.1"/>
    <property type="molecule type" value="Genomic_DNA"/>
</dbReference>
<dbReference type="PANTHER" id="PTHR46910:SF5">
    <property type="entry name" value="ZN(II)2CYS6 TRANSCRIPTION FACTOR (EUROFUNG)"/>
    <property type="match status" value="1"/>
</dbReference>
<evidence type="ECO:0000313" key="3">
    <source>
        <dbReference type="EMBL" id="KAJ4015500.1"/>
    </source>
</evidence>
<dbReference type="AlphaFoldDB" id="A0A9W8PRZ2"/>
<organism evidence="3 4">
    <name type="scientific">Fusarium irregulare</name>
    <dbReference type="NCBI Taxonomy" id="2494466"/>
    <lineage>
        <taxon>Eukaryota</taxon>
        <taxon>Fungi</taxon>
        <taxon>Dikarya</taxon>
        <taxon>Ascomycota</taxon>
        <taxon>Pezizomycotina</taxon>
        <taxon>Sordariomycetes</taxon>
        <taxon>Hypocreomycetidae</taxon>
        <taxon>Hypocreales</taxon>
        <taxon>Nectriaceae</taxon>
        <taxon>Fusarium</taxon>
        <taxon>Fusarium incarnatum-equiseti species complex</taxon>
    </lineage>
</organism>
<feature type="domain" description="Xylanolytic transcriptional activator regulatory" evidence="2">
    <location>
        <begin position="121"/>
        <end position="193"/>
    </location>
</feature>
<evidence type="ECO:0000259" key="2">
    <source>
        <dbReference type="SMART" id="SM00906"/>
    </source>
</evidence>
<dbReference type="InterPro" id="IPR007219">
    <property type="entry name" value="XnlR_reg_dom"/>
</dbReference>
<dbReference type="GO" id="GO:0003700">
    <property type="term" value="F:DNA-binding transcription factor activity"/>
    <property type="evidence" value="ECO:0007669"/>
    <property type="project" value="InterPro"/>
</dbReference>
<dbReference type="GO" id="GO:0006351">
    <property type="term" value="P:DNA-templated transcription"/>
    <property type="evidence" value="ECO:0007669"/>
    <property type="project" value="InterPro"/>
</dbReference>
<dbReference type="PANTHER" id="PTHR46910">
    <property type="entry name" value="TRANSCRIPTION FACTOR PDR1"/>
    <property type="match status" value="1"/>
</dbReference>
<sequence>MPPIEKTVALLHGTKFDTSVLLHDLFPMGNLSGICLRVYFSKDFSAADFIIANSALLQLFTEQSEEVSDNAGSIRYAHLCRTNVETALLNLPLHLPATMDSISALLLGAFHTMEISKPSLCWTLSSKASELSQTLGYHRIPCTREGFVSEKDRHGQLFFWFTYFIDKSLSLRLGRASTIQDWDITTPMVVGPGTPSLIDVSIIMWINTARCQGKIYENLYSPDAIMQPDHVRKSRIQDISGDLQKLEQEACNIKVSCA</sequence>
<proteinExistence type="predicted"/>
<reference evidence="3" key="1">
    <citation type="submission" date="2022-10" db="EMBL/GenBank/DDBJ databases">
        <title>Fusarium specimens isolated from Avocado Roots.</title>
        <authorList>
            <person name="Stajich J."/>
            <person name="Roper C."/>
            <person name="Heimlech-Rivalta G."/>
        </authorList>
    </citation>
    <scope>NUCLEOTIDE SEQUENCE</scope>
    <source>
        <strain evidence="3">CF00143</strain>
    </source>
</reference>
<name>A0A9W8PRZ2_9HYPO</name>
<evidence type="ECO:0000313" key="4">
    <source>
        <dbReference type="Proteomes" id="UP001152130"/>
    </source>
</evidence>
<accession>A0A9W8PRZ2</accession>
<protein>
    <recommendedName>
        <fullName evidence="2">Xylanolytic transcriptional activator regulatory domain-containing protein</fullName>
    </recommendedName>
</protein>
<keyword evidence="4" id="KW-1185">Reference proteome</keyword>
<keyword evidence="1" id="KW-0539">Nucleus</keyword>
<comment type="caution">
    <text evidence="3">The sequence shown here is derived from an EMBL/GenBank/DDBJ whole genome shotgun (WGS) entry which is preliminary data.</text>
</comment>
<dbReference type="CDD" id="cd12148">
    <property type="entry name" value="fungal_TF_MHR"/>
    <property type="match status" value="1"/>
</dbReference>